<dbReference type="RefSeq" id="WP_114467511.1">
    <property type="nucleotide sequence ID" value="NZ_QPJK01000002.1"/>
</dbReference>
<comment type="subcellular location">
    <subcellularLocation>
        <location evidence="1">Cell membrane</location>
        <topology evidence="1">Multi-pass membrane protein</topology>
    </subcellularLocation>
</comment>
<feature type="transmembrane region" description="Helical" evidence="6">
    <location>
        <begin position="94"/>
        <end position="115"/>
    </location>
</feature>
<feature type="transmembrane region" description="Helical" evidence="6">
    <location>
        <begin position="45"/>
        <end position="63"/>
    </location>
</feature>
<dbReference type="PANTHER" id="PTHR30482">
    <property type="entry name" value="HIGH-AFFINITY BRANCHED-CHAIN AMINO ACID TRANSPORT SYSTEM PERMEASE"/>
    <property type="match status" value="1"/>
</dbReference>
<accession>A0A368Y3V8</accession>
<comment type="caution">
    <text evidence="7">The sequence shown here is derived from an EMBL/GenBank/DDBJ whole genome shotgun (WGS) entry which is preliminary data.</text>
</comment>
<evidence type="ECO:0000256" key="1">
    <source>
        <dbReference type="ARBA" id="ARBA00004651"/>
    </source>
</evidence>
<evidence type="ECO:0000313" key="8">
    <source>
        <dbReference type="Proteomes" id="UP000252884"/>
    </source>
</evidence>
<keyword evidence="5 6" id="KW-0472">Membrane</keyword>
<name>A0A368Y3V8_9BURK</name>
<dbReference type="InterPro" id="IPR001851">
    <property type="entry name" value="ABC_transp_permease"/>
</dbReference>
<evidence type="ECO:0000256" key="3">
    <source>
        <dbReference type="ARBA" id="ARBA00022692"/>
    </source>
</evidence>
<dbReference type="GO" id="GO:0015658">
    <property type="term" value="F:branched-chain amino acid transmembrane transporter activity"/>
    <property type="evidence" value="ECO:0007669"/>
    <property type="project" value="InterPro"/>
</dbReference>
<evidence type="ECO:0000256" key="4">
    <source>
        <dbReference type="ARBA" id="ARBA00022989"/>
    </source>
</evidence>
<dbReference type="EMBL" id="QPJK01000002">
    <property type="protein sequence ID" value="RCW74409.1"/>
    <property type="molecule type" value="Genomic_DNA"/>
</dbReference>
<feature type="transmembrane region" description="Helical" evidence="6">
    <location>
        <begin position="171"/>
        <end position="190"/>
    </location>
</feature>
<protein>
    <submittedName>
        <fullName evidence="7">Amino acid/amide ABC transporter membrane protein 2 (HAAT family)</fullName>
    </submittedName>
</protein>
<dbReference type="Proteomes" id="UP000252884">
    <property type="component" value="Unassembled WGS sequence"/>
</dbReference>
<keyword evidence="2" id="KW-1003">Cell membrane</keyword>
<dbReference type="Pfam" id="PF02653">
    <property type="entry name" value="BPD_transp_2"/>
    <property type="match status" value="1"/>
</dbReference>
<feature type="transmembrane region" description="Helical" evidence="6">
    <location>
        <begin position="220"/>
        <end position="238"/>
    </location>
</feature>
<keyword evidence="4 6" id="KW-1133">Transmembrane helix</keyword>
<sequence>MRFLFKTGYAQDIALAKHEGHRFWYGLLLVALLLAPLALPEYWLAQLTFVLIYGIAGLGLMLLSGFTGQFSLGHAAFLGVGAYTQGVLTNLGWPFPLAMVMAMVLAAAVGVVVGLPALRVKGIYLGMATLAFGVIVEEVLARWESVTGGNAGLHMKAPAIGSFKLDSGEGFYFLCLALAVVATLAILNLLRAPTGRAFVAIRDSEVSAQSMGIHLARYKTLSFSLSAALAGLAGALYAHKISFLSPDQFSVLQSIDLLLMVVIGGLGSVHGAFLGAAFLIAMPQLIALGKGYLPEVIGMAPGLQGFVYGLVLIVFVLFEPLGLYGRWLKVRTYFAMFPFYRKGMFKRQKSFQKSERLK</sequence>
<reference evidence="7 8" key="1">
    <citation type="submission" date="2018-07" db="EMBL/GenBank/DDBJ databases">
        <title>Genomic Encyclopedia of Type Strains, Phase IV (KMG-IV): sequencing the most valuable type-strain genomes for metagenomic binning, comparative biology and taxonomic classification.</title>
        <authorList>
            <person name="Goeker M."/>
        </authorList>
    </citation>
    <scope>NUCLEOTIDE SEQUENCE [LARGE SCALE GENOMIC DNA]</scope>
    <source>
        <strain evidence="7 8">DSM 21634</strain>
    </source>
</reference>
<dbReference type="AlphaFoldDB" id="A0A368Y3V8"/>
<dbReference type="InterPro" id="IPR043428">
    <property type="entry name" value="LivM-like"/>
</dbReference>
<evidence type="ECO:0000256" key="5">
    <source>
        <dbReference type="ARBA" id="ARBA00023136"/>
    </source>
</evidence>
<organism evidence="7 8">
    <name type="scientific">Pseudorhodoferax soli</name>
    <dbReference type="NCBI Taxonomy" id="545864"/>
    <lineage>
        <taxon>Bacteria</taxon>
        <taxon>Pseudomonadati</taxon>
        <taxon>Pseudomonadota</taxon>
        <taxon>Betaproteobacteria</taxon>
        <taxon>Burkholderiales</taxon>
        <taxon>Comamonadaceae</taxon>
    </lineage>
</organism>
<dbReference type="GO" id="GO:0005886">
    <property type="term" value="C:plasma membrane"/>
    <property type="evidence" value="ECO:0007669"/>
    <property type="project" value="UniProtKB-SubCell"/>
</dbReference>
<dbReference type="CDD" id="cd06581">
    <property type="entry name" value="TM_PBP1_LivM_like"/>
    <property type="match status" value="1"/>
</dbReference>
<evidence type="ECO:0000313" key="7">
    <source>
        <dbReference type="EMBL" id="RCW74409.1"/>
    </source>
</evidence>
<feature type="transmembrane region" description="Helical" evidence="6">
    <location>
        <begin position="21"/>
        <end position="39"/>
    </location>
</feature>
<feature type="transmembrane region" description="Helical" evidence="6">
    <location>
        <begin position="258"/>
        <end position="280"/>
    </location>
</feature>
<evidence type="ECO:0000256" key="2">
    <source>
        <dbReference type="ARBA" id="ARBA00022475"/>
    </source>
</evidence>
<evidence type="ECO:0000256" key="6">
    <source>
        <dbReference type="SAM" id="Phobius"/>
    </source>
</evidence>
<feature type="transmembrane region" description="Helical" evidence="6">
    <location>
        <begin position="292"/>
        <end position="318"/>
    </location>
</feature>
<keyword evidence="3 6" id="KW-0812">Transmembrane</keyword>
<dbReference type="PANTHER" id="PTHR30482:SF20">
    <property type="entry name" value="HIGH-AFFINITY BRANCHED-CHAIN AMINO ACID TRANSPORT SYSTEM PERMEASE PROTEIN LIVM"/>
    <property type="match status" value="1"/>
</dbReference>
<gene>
    <name evidence="7" type="ORF">DES41_102732</name>
</gene>
<proteinExistence type="predicted"/>
<keyword evidence="8" id="KW-1185">Reference proteome</keyword>
<dbReference type="OrthoDB" id="3460090at2"/>
<feature type="transmembrane region" description="Helical" evidence="6">
    <location>
        <begin position="122"/>
        <end position="143"/>
    </location>
</feature>